<proteinExistence type="predicted"/>
<dbReference type="SUPFAM" id="SSF51395">
    <property type="entry name" value="FMN-linked oxidoreductases"/>
    <property type="match status" value="1"/>
</dbReference>
<dbReference type="PANTHER" id="PTHR43656">
    <property type="entry name" value="BINDING OXIDOREDUCTASE, PUTATIVE (AFU_ORTHOLOGUE AFUA_2G08260)-RELATED"/>
    <property type="match status" value="1"/>
</dbReference>
<dbReference type="RefSeq" id="WP_074985318.1">
    <property type="nucleotide sequence ID" value="NZ_FOLS01000041.1"/>
</dbReference>
<evidence type="ECO:0000256" key="1">
    <source>
        <dbReference type="ARBA" id="ARBA00022630"/>
    </source>
</evidence>
<keyword evidence="1" id="KW-0285">Flavoprotein</keyword>
<feature type="domain" description="NADH:flavin oxidoreductase/NADH oxidase N-terminal" evidence="3">
    <location>
        <begin position="12"/>
        <end position="258"/>
    </location>
</feature>
<dbReference type="EMBL" id="FOLS01000041">
    <property type="protein sequence ID" value="SFD84450.1"/>
    <property type="molecule type" value="Genomic_DNA"/>
</dbReference>
<dbReference type="Pfam" id="PF00724">
    <property type="entry name" value="Oxidored_FMN"/>
    <property type="match status" value="1"/>
</dbReference>
<dbReference type="GO" id="GO:0016491">
    <property type="term" value="F:oxidoreductase activity"/>
    <property type="evidence" value="ECO:0007669"/>
    <property type="project" value="UniProtKB-KW"/>
</dbReference>
<name>A0AAQ1KMP6_9PSED</name>
<dbReference type="Gene3D" id="3.20.20.70">
    <property type="entry name" value="Aldolase class I"/>
    <property type="match status" value="1"/>
</dbReference>
<evidence type="ECO:0000313" key="4">
    <source>
        <dbReference type="EMBL" id="SFD84450.1"/>
    </source>
</evidence>
<protein>
    <submittedName>
        <fullName evidence="4">2,4-dienoyl-CoA reductase (NADPH2)</fullName>
    </submittedName>
</protein>
<dbReference type="CDD" id="cd02803">
    <property type="entry name" value="OYE_like_FMN_family"/>
    <property type="match status" value="1"/>
</dbReference>
<keyword evidence="2" id="KW-0560">Oxidoreductase</keyword>
<comment type="caution">
    <text evidence="4">The sequence shown here is derived from an EMBL/GenBank/DDBJ whole genome shotgun (WGS) entry which is preliminary data.</text>
</comment>
<dbReference type="InterPro" id="IPR013785">
    <property type="entry name" value="Aldolase_TIM"/>
</dbReference>
<dbReference type="InterPro" id="IPR051799">
    <property type="entry name" value="NADH_flavin_oxidoreductase"/>
</dbReference>
<accession>A0AAQ1KMP6</accession>
<gene>
    <name evidence="4" type="ORF">SAMN05216577_1412</name>
</gene>
<dbReference type="AlphaFoldDB" id="A0AAQ1KMP6"/>
<keyword evidence="5" id="KW-1185">Reference proteome</keyword>
<organism evidence="4 5">
    <name type="scientific">Pseudomonas citronellolis</name>
    <dbReference type="NCBI Taxonomy" id="53408"/>
    <lineage>
        <taxon>Bacteria</taxon>
        <taxon>Pseudomonadati</taxon>
        <taxon>Pseudomonadota</taxon>
        <taxon>Gammaproteobacteria</taxon>
        <taxon>Pseudomonadales</taxon>
        <taxon>Pseudomonadaceae</taxon>
        <taxon>Pseudomonas</taxon>
    </lineage>
</organism>
<evidence type="ECO:0000259" key="3">
    <source>
        <dbReference type="Pfam" id="PF00724"/>
    </source>
</evidence>
<dbReference type="InterPro" id="IPR001155">
    <property type="entry name" value="OxRdtase_FMN_N"/>
</dbReference>
<dbReference type="GO" id="GO:0010181">
    <property type="term" value="F:FMN binding"/>
    <property type="evidence" value="ECO:0007669"/>
    <property type="project" value="InterPro"/>
</dbReference>
<dbReference type="PANTHER" id="PTHR43656:SF2">
    <property type="entry name" value="BINDING OXIDOREDUCTASE, PUTATIVE (AFU_ORTHOLOGUE AFUA_2G08260)-RELATED"/>
    <property type="match status" value="1"/>
</dbReference>
<reference evidence="4 5" key="1">
    <citation type="submission" date="2016-10" db="EMBL/GenBank/DDBJ databases">
        <authorList>
            <person name="Varghese N."/>
            <person name="Submissions S."/>
        </authorList>
    </citation>
    <scope>NUCLEOTIDE SEQUENCE [LARGE SCALE GENOMIC DNA]</scope>
    <source>
        <strain evidence="4 5">LMG 18378</strain>
    </source>
</reference>
<evidence type="ECO:0000256" key="2">
    <source>
        <dbReference type="ARBA" id="ARBA00023002"/>
    </source>
</evidence>
<evidence type="ECO:0000313" key="5">
    <source>
        <dbReference type="Proteomes" id="UP000183385"/>
    </source>
</evidence>
<sequence length="408" mass="44237">MTPQDALDKVLSPTRLAGLALRNRVIKTATFEGMCPGGVPGAELAAHHARMARGGVGMTTVAYCGVSPDGLTFPDQMWMHEGIFTQLRQLADAVHREGGALSAQLAHCGFFSRTRPLNIPRPRGPSACLNQYGLFSGVPFAGAMGSADIRKTLDEYRAAAAFVKRAGFDAIEIHMGHGYLLSQFISPATNRRSDAYGGSLDNRLRLPLEVLAAVREAVGEGFPILAKLNLSDGFAGGLEIDESCRAAQRLAEHGLDALVMSGGFTSRSPMYLFRGESPLQRMIPLERNPLQRTAMKWFGGRLFASSPYAEMYFLDQARRVRQATDMPLVYLGGVSTRDSLQRAMQEGFDFVALGRALLRDPDLVRNVRERGEGYANGCNHCNQCVASMALPGGIRCVLNQPDSFAAHA</sequence>
<dbReference type="Proteomes" id="UP000183385">
    <property type="component" value="Unassembled WGS sequence"/>
</dbReference>